<feature type="transmembrane region" description="Helical" evidence="14">
    <location>
        <begin position="260"/>
        <end position="281"/>
    </location>
</feature>
<dbReference type="EMBL" id="JAFMPP010000011">
    <property type="protein sequence ID" value="MBO0663592.1"/>
    <property type="molecule type" value="Genomic_DNA"/>
</dbReference>
<dbReference type="AlphaFoldDB" id="A0A939JX16"/>
<dbReference type="GO" id="GO:0050380">
    <property type="term" value="F:undecaprenyl-diphosphatase activity"/>
    <property type="evidence" value="ECO:0007669"/>
    <property type="project" value="UniProtKB-UniRule"/>
</dbReference>
<keyword evidence="14" id="KW-0133">Cell shape</keyword>
<dbReference type="EC" id="3.6.1.27" evidence="3 14"/>
<accession>A0A939JX16</accession>
<evidence type="ECO:0000256" key="7">
    <source>
        <dbReference type="ARBA" id="ARBA00022801"/>
    </source>
</evidence>
<dbReference type="NCBIfam" id="NF001390">
    <property type="entry name" value="PRK00281.1-4"/>
    <property type="match status" value="1"/>
</dbReference>
<dbReference type="Pfam" id="PF02673">
    <property type="entry name" value="BacA"/>
    <property type="match status" value="1"/>
</dbReference>
<feature type="transmembrane region" description="Helical" evidence="14">
    <location>
        <begin position="293"/>
        <end position="313"/>
    </location>
</feature>
<dbReference type="GO" id="GO:0009252">
    <property type="term" value="P:peptidoglycan biosynthetic process"/>
    <property type="evidence" value="ECO:0007669"/>
    <property type="project" value="UniProtKB-KW"/>
</dbReference>
<dbReference type="GO" id="GO:0005886">
    <property type="term" value="C:plasma membrane"/>
    <property type="evidence" value="ECO:0007669"/>
    <property type="project" value="UniProtKB-SubCell"/>
</dbReference>
<evidence type="ECO:0000256" key="11">
    <source>
        <dbReference type="ARBA" id="ARBA00032707"/>
    </source>
</evidence>
<evidence type="ECO:0000256" key="8">
    <source>
        <dbReference type="ARBA" id="ARBA00022989"/>
    </source>
</evidence>
<dbReference type="PANTHER" id="PTHR30622:SF3">
    <property type="entry name" value="UNDECAPRENYL-DIPHOSPHATASE"/>
    <property type="match status" value="1"/>
</dbReference>
<evidence type="ECO:0000313" key="16">
    <source>
        <dbReference type="Proteomes" id="UP000664122"/>
    </source>
</evidence>
<evidence type="ECO:0000256" key="2">
    <source>
        <dbReference type="ARBA" id="ARBA00010621"/>
    </source>
</evidence>
<name>A0A939JX16_9HYPH</name>
<keyword evidence="10 14" id="KW-0046">Antibiotic resistance</keyword>
<keyword evidence="8 14" id="KW-1133">Transmembrane helix</keyword>
<keyword evidence="16" id="KW-1185">Reference proteome</keyword>
<evidence type="ECO:0000256" key="3">
    <source>
        <dbReference type="ARBA" id="ARBA00012374"/>
    </source>
</evidence>
<keyword evidence="6 14" id="KW-0812">Transmembrane</keyword>
<feature type="transmembrane region" description="Helical" evidence="14">
    <location>
        <begin position="125"/>
        <end position="144"/>
    </location>
</feature>
<evidence type="ECO:0000256" key="12">
    <source>
        <dbReference type="ARBA" id="ARBA00032932"/>
    </source>
</evidence>
<dbReference type="NCBIfam" id="NF001389">
    <property type="entry name" value="PRK00281.1-2"/>
    <property type="match status" value="1"/>
</dbReference>
<comment type="function">
    <text evidence="14">Catalyzes the dephosphorylation of undecaprenyl diphosphate (UPP). Confers resistance to bacitracin.</text>
</comment>
<dbReference type="PANTHER" id="PTHR30622">
    <property type="entry name" value="UNDECAPRENYL-DIPHOSPHATASE"/>
    <property type="match status" value="1"/>
</dbReference>
<feature type="transmembrane region" description="Helical" evidence="14">
    <location>
        <begin position="230"/>
        <end position="248"/>
    </location>
</feature>
<comment type="catalytic activity">
    <reaction evidence="13 14">
        <text>di-trans,octa-cis-undecaprenyl diphosphate + H2O = di-trans,octa-cis-undecaprenyl phosphate + phosphate + H(+)</text>
        <dbReference type="Rhea" id="RHEA:28094"/>
        <dbReference type="ChEBI" id="CHEBI:15377"/>
        <dbReference type="ChEBI" id="CHEBI:15378"/>
        <dbReference type="ChEBI" id="CHEBI:43474"/>
        <dbReference type="ChEBI" id="CHEBI:58405"/>
        <dbReference type="ChEBI" id="CHEBI:60392"/>
        <dbReference type="EC" id="3.6.1.27"/>
    </reaction>
</comment>
<sequence length="358" mass="38792">MVRRHAQRRRNWLAEVARHLSRTVAPRAETTRAGTADGARRDVLDLGAFIDAAVLGVVEGLTEFIPVSSTGHILLLGHFLGFHSTAHTFEVVIQLGAILAILLVYFSRLWQLFITLPTSARSRHFVIGILVAFLPAAVIGAMAHDFIKRVLFETPMVICIALVVGGILLLVIDKVPRKVRYDNVMDYPLSLCLAIGFFQCLAMVPGTSRSGSTIAGALLMGADKRSAAEFSFFLAMPTMTGAFAYDLYKTRNELSMDDFGLIAVGFILAFISAIFVVRMLLDFVSQHGFAPFAWWRIGVGTLGMVLLLTIAPADDQGQPEPNKSLSVEDIIGGPAKVAVANEHVSAGKSQRVAPSNAQ</sequence>
<evidence type="ECO:0000256" key="10">
    <source>
        <dbReference type="ARBA" id="ARBA00023251"/>
    </source>
</evidence>
<dbReference type="GO" id="GO:0071555">
    <property type="term" value="P:cell wall organization"/>
    <property type="evidence" value="ECO:0007669"/>
    <property type="project" value="UniProtKB-KW"/>
</dbReference>
<dbReference type="GO" id="GO:0046677">
    <property type="term" value="P:response to antibiotic"/>
    <property type="evidence" value="ECO:0007669"/>
    <property type="project" value="UniProtKB-UniRule"/>
</dbReference>
<keyword evidence="5 14" id="KW-1003">Cell membrane</keyword>
<organism evidence="15 16">
    <name type="scientific">Jiella flava</name>
    <dbReference type="NCBI Taxonomy" id="2816857"/>
    <lineage>
        <taxon>Bacteria</taxon>
        <taxon>Pseudomonadati</taxon>
        <taxon>Pseudomonadota</taxon>
        <taxon>Alphaproteobacteria</taxon>
        <taxon>Hyphomicrobiales</taxon>
        <taxon>Aurantimonadaceae</taxon>
        <taxon>Jiella</taxon>
    </lineage>
</organism>
<evidence type="ECO:0000256" key="9">
    <source>
        <dbReference type="ARBA" id="ARBA00023136"/>
    </source>
</evidence>
<dbReference type="Proteomes" id="UP000664122">
    <property type="component" value="Unassembled WGS sequence"/>
</dbReference>
<evidence type="ECO:0000256" key="13">
    <source>
        <dbReference type="ARBA" id="ARBA00047594"/>
    </source>
</evidence>
<feature type="transmembrane region" description="Helical" evidence="14">
    <location>
        <begin position="184"/>
        <end position="204"/>
    </location>
</feature>
<evidence type="ECO:0000256" key="4">
    <source>
        <dbReference type="ARBA" id="ARBA00021581"/>
    </source>
</evidence>
<evidence type="ECO:0000256" key="14">
    <source>
        <dbReference type="HAMAP-Rule" id="MF_01006"/>
    </source>
</evidence>
<evidence type="ECO:0000256" key="1">
    <source>
        <dbReference type="ARBA" id="ARBA00004651"/>
    </source>
</evidence>
<reference evidence="15" key="1">
    <citation type="submission" date="2021-03" db="EMBL/GenBank/DDBJ databases">
        <title>Whole genome sequence of Jiella sp. CQZ9-1.</title>
        <authorList>
            <person name="Tuo L."/>
        </authorList>
    </citation>
    <scope>NUCLEOTIDE SEQUENCE</scope>
    <source>
        <strain evidence="15">CQZ9-1</strain>
    </source>
</reference>
<keyword evidence="9 14" id="KW-0472">Membrane</keyword>
<proteinExistence type="inferred from homology"/>
<comment type="miscellaneous">
    <text evidence="14">Bacitracin is thought to be involved in the inhibition of peptidoglycan synthesis by sequestering undecaprenyl diphosphate, thereby reducing the pool of lipid carrier available.</text>
</comment>
<evidence type="ECO:0000313" key="15">
    <source>
        <dbReference type="EMBL" id="MBO0663592.1"/>
    </source>
</evidence>
<evidence type="ECO:0000256" key="6">
    <source>
        <dbReference type="ARBA" id="ARBA00022692"/>
    </source>
</evidence>
<dbReference type="HAMAP" id="MF_01006">
    <property type="entry name" value="Undec_diphosphatase"/>
    <property type="match status" value="1"/>
</dbReference>
<dbReference type="GO" id="GO:0008360">
    <property type="term" value="P:regulation of cell shape"/>
    <property type="evidence" value="ECO:0007669"/>
    <property type="project" value="UniProtKB-KW"/>
</dbReference>
<protein>
    <recommendedName>
        <fullName evidence="4 14">Undecaprenyl-diphosphatase</fullName>
        <ecNumber evidence="3 14">3.6.1.27</ecNumber>
    </recommendedName>
    <alternativeName>
        <fullName evidence="12 14">Bacitracin resistance protein</fullName>
    </alternativeName>
    <alternativeName>
        <fullName evidence="11 14">Undecaprenyl pyrophosphate phosphatase</fullName>
    </alternativeName>
</protein>
<comment type="subcellular location">
    <subcellularLocation>
        <location evidence="1 14">Cell membrane</location>
        <topology evidence="1 14">Multi-pass membrane protein</topology>
    </subcellularLocation>
</comment>
<comment type="similarity">
    <text evidence="2 14">Belongs to the UppP family.</text>
</comment>
<dbReference type="NCBIfam" id="TIGR00753">
    <property type="entry name" value="undec_PP_bacA"/>
    <property type="match status" value="1"/>
</dbReference>
<keyword evidence="14" id="KW-0573">Peptidoglycan synthesis</keyword>
<feature type="transmembrane region" description="Helical" evidence="14">
    <location>
        <begin position="91"/>
        <end position="113"/>
    </location>
</feature>
<comment type="caution">
    <text evidence="15">The sequence shown here is derived from an EMBL/GenBank/DDBJ whole genome shotgun (WGS) entry which is preliminary data.</text>
</comment>
<feature type="transmembrane region" description="Helical" evidence="14">
    <location>
        <begin position="150"/>
        <end position="172"/>
    </location>
</feature>
<gene>
    <name evidence="14" type="primary">uppP</name>
    <name evidence="15" type="ORF">J1C48_13465</name>
</gene>
<keyword evidence="7 14" id="KW-0378">Hydrolase</keyword>
<keyword evidence="14" id="KW-0961">Cell wall biogenesis/degradation</keyword>
<dbReference type="InterPro" id="IPR003824">
    <property type="entry name" value="UppP"/>
</dbReference>
<evidence type="ECO:0000256" key="5">
    <source>
        <dbReference type="ARBA" id="ARBA00022475"/>
    </source>
</evidence>